<dbReference type="STRING" id="933852.A0A0C2W467"/>
<dbReference type="PANTHER" id="PTHR46471">
    <property type="entry name" value="CHITIN DEACETYLASE"/>
    <property type="match status" value="1"/>
</dbReference>
<keyword evidence="5" id="KW-0479">Metal-binding</keyword>
<evidence type="ECO:0000256" key="3">
    <source>
        <dbReference type="ARBA" id="ARBA00022475"/>
    </source>
</evidence>
<evidence type="ECO:0000256" key="2">
    <source>
        <dbReference type="ARBA" id="ARBA00004609"/>
    </source>
</evidence>
<comment type="cofactor">
    <cofactor evidence="1">
        <name>Co(2+)</name>
        <dbReference type="ChEBI" id="CHEBI:48828"/>
    </cofactor>
</comment>
<dbReference type="Gene3D" id="3.20.20.370">
    <property type="entry name" value="Glycoside hydrolase/deacetylase"/>
    <property type="match status" value="1"/>
</dbReference>
<proteinExistence type="predicted"/>
<gene>
    <name evidence="14" type="ORF">M408DRAFT_12662</name>
</gene>
<feature type="domain" description="NodB homology" evidence="13">
    <location>
        <begin position="1"/>
        <end position="179"/>
    </location>
</feature>
<dbReference type="InterPro" id="IPR011330">
    <property type="entry name" value="Glyco_hydro/deAcase_b/a-brl"/>
</dbReference>
<comment type="subcellular location">
    <subcellularLocation>
        <location evidence="2">Cell membrane</location>
        <topology evidence="2">Lipid-anchor</topology>
        <topology evidence="2">GPI-anchor</topology>
    </subcellularLocation>
</comment>
<keyword evidence="7" id="KW-0378">Hydrolase</keyword>
<keyword evidence="9" id="KW-0119">Carbohydrate metabolism</keyword>
<dbReference type="EMBL" id="KN824388">
    <property type="protein sequence ID" value="KIM21258.1"/>
    <property type="molecule type" value="Genomic_DNA"/>
</dbReference>
<dbReference type="GO" id="GO:0071555">
    <property type="term" value="P:cell wall organization"/>
    <property type="evidence" value="ECO:0007669"/>
    <property type="project" value="UniProtKB-KW"/>
</dbReference>
<reference evidence="14 15" key="1">
    <citation type="submission" date="2014-04" db="EMBL/GenBank/DDBJ databases">
        <authorList>
            <consortium name="DOE Joint Genome Institute"/>
            <person name="Kuo A."/>
            <person name="Zuccaro A."/>
            <person name="Kohler A."/>
            <person name="Nagy L.G."/>
            <person name="Floudas D."/>
            <person name="Copeland A."/>
            <person name="Barry K.W."/>
            <person name="Cichocki N."/>
            <person name="Veneault-Fourrey C."/>
            <person name="LaButti K."/>
            <person name="Lindquist E.A."/>
            <person name="Lipzen A."/>
            <person name="Lundell T."/>
            <person name="Morin E."/>
            <person name="Murat C."/>
            <person name="Sun H."/>
            <person name="Tunlid A."/>
            <person name="Henrissat B."/>
            <person name="Grigoriev I.V."/>
            <person name="Hibbett D.S."/>
            <person name="Martin F."/>
            <person name="Nordberg H.P."/>
            <person name="Cantor M.N."/>
            <person name="Hua S.X."/>
        </authorList>
    </citation>
    <scope>NUCLEOTIDE SEQUENCE [LARGE SCALE GENOMIC DNA]</scope>
    <source>
        <strain evidence="14 15">MAFF 305830</strain>
    </source>
</reference>
<evidence type="ECO:0000313" key="14">
    <source>
        <dbReference type="EMBL" id="KIM21258.1"/>
    </source>
</evidence>
<protein>
    <submittedName>
        <fullName evidence="14">Carbohydrate esterase family 4 protein</fullName>
    </submittedName>
</protein>
<keyword evidence="4" id="KW-0336">GPI-anchor</keyword>
<evidence type="ECO:0000256" key="4">
    <source>
        <dbReference type="ARBA" id="ARBA00022622"/>
    </source>
</evidence>
<evidence type="ECO:0000256" key="6">
    <source>
        <dbReference type="ARBA" id="ARBA00022729"/>
    </source>
</evidence>
<keyword evidence="11" id="KW-0961">Cell wall biogenesis/degradation</keyword>
<keyword evidence="4" id="KW-0325">Glycoprotein</keyword>
<keyword evidence="10" id="KW-0449">Lipoprotein</keyword>
<evidence type="ECO:0000256" key="12">
    <source>
        <dbReference type="SAM" id="SignalP"/>
    </source>
</evidence>
<dbReference type="GO" id="GO:0098552">
    <property type="term" value="C:side of membrane"/>
    <property type="evidence" value="ECO:0007669"/>
    <property type="project" value="UniProtKB-KW"/>
</dbReference>
<organism evidence="14 15">
    <name type="scientific">Serendipita vermifera MAFF 305830</name>
    <dbReference type="NCBI Taxonomy" id="933852"/>
    <lineage>
        <taxon>Eukaryota</taxon>
        <taxon>Fungi</taxon>
        <taxon>Dikarya</taxon>
        <taxon>Basidiomycota</taxon>
        <taxon>Agaricomycotina</taxon>
        <taxon>Agaricomycetes</taxon>
        <taxon>Sebacinales</taxon>
        <taxon>Serendipitaceae</taxon>
        <taxon>Serendipita</taxon>
    </lineage>
</organism>
<feature type="chain" id="PRO_5002169933" evidence="12">
    <location>
        <begin position="19"/>
        <end position="206"/>
    </location>
</feature>
<feature type="signal peptide" evidence="12">
    <location>
        <begin position="1"/>
        <end position="18"/>
    </location>
</feature>
<keyword evidence="15" id="KW-1185">Reference proteome</keyword>
<dbReference type="SUPFAM" id="SSF88713">
    <property type="entry name" value="Glycoside hydrolase/deacetylase"/>
    <property type="match status" value="1"/>
</dbReference>
<dbReference type="InterPro" id="IPR002509">
    <property type="entry name" value="NODB_dom"/>
</dbReference>
<dbReference type="OrthoDB" id="2125469at2759"/>
<dbReference type="GO" id="GO:0005886">
    <property type="term" value="C:plasma membrane"/>
    <property type="evidence" value="ECO:0007669"/>
    <property type="project" value="UniProtKB-SubCell"/>
</dbReference>
<accession>A0A0C2W467</accession>
<dbReference type="GO" id="GO:0016810">
    <property type="term" value="F:hydrolase activity, acting on carbon-nitrogen (but not peptide) bonds"/>
    <property type="evidence" value="ECO:0007669"/>
    <property type="project" value="InterPro"/>
</dbReference>
<dbReference type="HOGENOM" id="CLU_021264_11_2_1"/>
<evidence type="ECO:0000313" key="15">
    <source>
        <dbReference type="Proteomes" id="UP000054097"/>
    </source>
</evidence>
<evidence type="ECO:0000256" key="1">
    <source>
        <dbReference type="ARBA" id="ARBA00001941"/>
    </source>
</evidence>
<dbReference type="GO" id="GO:0005975">
    <property type="term" value="P:carbohydrate metabolic process"/>
    <property type="evidence" value="ECO:0007669"/>
    <property type="project" value="InterPro"/>
</dbReference>
<dbReference type="AlphaFoldDB" id="A0A0C2W467"/>
<keyword evidence="6 12" id="KW-0732">Signal</keyword>
<evidence type="ECO:0000256" key="9">
    <source>
        <dbReference type="ARBA" id="ARBA00023277"/>
    </source>
</evidence>
<keyword evidence="8" id="KW-0472">Membrane</keyword>
<dbReference type="GO" id="GO:0046872">
    <property type="term" value="F:metal ion binding"/>
    <property type="evidence" value="ECO:0007669"/>
    <property type="project" value="UniProtKB-KW"/>
</dbReference>
<evidence type="ECO:0000256" key="8">
    <source>
        <dbReference type="ARBA" id="ARBA00023136"/>
    </source>
</evidence>
<evidence type="ECO:0000259" key="13">
    <source>
        <dbReference type="PROSITE" id="PS51677"/>
    </source>
</evidence>
<dbReference type="Proteomes" id="UP000054097">
    <property type="component" value="Unassembled WGS sequence"/>
</dbReference>
<evidence type="ECO:0000256" key="10">
    <source>
        <dbReference type="ARBA" id="ARBA00023288"/>
    </source>
</evidence>
<reference evidence="15" key="2">
    <citation type="submission" date="2015-01" db="EMBL/GenBank/DDBJ databases">
        <title>Evolutionary Origins and Diversification of the Mycorrhizal Mutualists.</title>
        <authorList>
            <consortium name="DOE Joint Genome Institute"/>
            <consortium name="Mycorrhizal Genomics Consortium"/>
            <person name="Kohler A."/>
            <person name="Kuo A."/>
            <person name="Nagy L.G."/>
            <person name="Floudas D."/>
            <person name="Copeland A."/>
            <person name="Barry K.W."/>
            <person name="Cichocki N."/>
            <person name="Veneault-Fourrey C."/>
            <person name="LaButti K."/>
            <person name="Lindquist E.A."/>
            <person name="Lipzen A."/>
            <person name="Lundell T."/>
            <person name="Morin E."/>
            <person name="Murat C."/>
            <person name="Riley R."/>
            <person name="Ohm R."/>
            <person name="Sun H."/>
            <person name="Tunlid A."/>
            <person name="Henrissat B."/>
            <person name="Grigoriev I.V."/>
            <person name="Hibbett D.S."/>
            <person name="Martin F."/>
        </authorList>
    </citation>
    <scope>NUCLEOTIDE SEQUENCE [LARGE SCALE GENOMIC DNA]</scope>
    <source>
        <strain evidence="15">MAFF 305830</strain>
    </source>
</reference>
<dbReference type="PANTHER" id="PTHR46471:SF2">
    <property type="entry name" value="CHITIN DEACETYLASE-RELATED"/>
    <property type="match status" value="1"/>
</dbReference>
<keyword evidence="3" id="KW-1003">Cell membrane</keyword>
<dbReference type="Pfam" id="PF01522">
    <property type="entry name" value="Polysacc_deac_1"/>
    <property type="match status" value="1"/>
</dbReference>
<evidence type="ECO:0000256" key="7">
    <source>
        <dbReference type="ARBA" id="ARBA00022801"/>
    </source>
</evidence>
<evidence type="ECO:0000256" key="5">
    <source>
        <dbReference type="ARBA" id="ARBA00022723"/>
    </source>
</evidence>
<dbReference type="PROSITE" id="PS51677">
    <property type="entry name" value="NODB"/>
    <property type="match status" value="1"/>
</dbReference>
<evidence type="ECO:0000256" key="11">
    <source>
        <dbReference type="ARBA" id="ARBA00023316"/>
    </source>
</evidence>
<sequence length="206" mass="22610">MRFASIILTLGLFTSAQATTLGNILKHSGIVIQECAIPRTAALTFDDGPNDYQIASHTWTHPDLTTLTDAQINEEMKKTDEAIEAILGVRVAYMRPPYGAVNANVTAVAKARGQDVVIWNLDSQDWNVTPAESEAIYNTTVATNPSTVLALNHETYNTTATEVLPYAIKLLQSRGYKLVTVAECMGSYPYQWAHLPARNLSSYKCT</sequence>
<name>A0A0C2W467_SERVB</name>